<keyword evidence="2" id="KW-0285">Flavoprotein</keyword>
<feature type="domain" description="FAD/NAD(P)-binding" evidence="5">
    <location>
        <begin position="13"/>
        <end position="316"/>
    </location>
</feature>
<dbReference type="InterPro" id="IPR016156">
    <property type="entry name" value="FAD/NAD-linked_Rdtase_dimer_sf"/>
</dbReference>
<evidence type="ECO:0000256" key="3">
    <source>
        <dbReference type="ARBA" id="ARBA00022827"/>
    </source>
</evidence>
<keyword evidence="3" id="KW-0274">FAD</keyword>
<proteinExistence type="predicted"/>
<dbReference type="Pfam" id="PF18267">
    <property type="entry name" value="Rubredoxin_C"/>
    <property type="match status" value="1"/>
</dbReference>
<dbReference type="PANTHER" id="PTHR43429">
    <property type="entry name" value="PYRIDINE NUCLEOTIDE-DISULFIDE OXIDOREDUCTASE DOMAIN-CONTAINING"/>
    <property type="match status" value="1"/>
</dbReference>
<dbReference type="Gene3D" id="3.50.50.60">
    <property type="entry name" value="FAD/NAD(P)-binding domain"/>
    <property type="match status" value="2"/>
</dbReference>
<dbReference type="InterPro" id="IPR050260">
    <property type="entry name" value="FAD-bd_OxRdtase"/>
</dbReference>
<dbReference type="AlphaFoldDB" id="A0A6G4AW81"/>
<comment type="caution">
    <text evidence="7">The sequence shown here is derived from an EMBL/GenBank/DDBJ whole genome shotgun (WGS) entry which is preliminary data.</text>
</comment>
<dbReference type="GO" id="GO:0016491">
    <property type="term" value="F:oxidoreductase activity"/>
    <property type="evidence" value="ECO:0007669"/>
    <property type="project" value="InterPro"/>
</dbReference>
<dbReference type="SUPFAM" id="SSF51905">
    <property type="entry name" value="FAD/NAD(P)-binding domain"/>
    <property type="match status" value="1"/>
</dbReference>
<evidence type="ECO:0000256" key="4">
    <source>
        <dbReference type="SAM" id="MobiDB-lite"/>
    </source>
</evidence>
<dbReference type="Pfam" id="PF07992">
    <property type="entry name" value="Pyr_redox_2"/>
    <property type="match status" value="1"/>
</dbReference>
<evidence type="ECO:0000313" key="8">
    <source>
        <dbReference type="Proteomes" id="UP000476310"/>
    </source>
</evidence>
<dbReference type="PANTHER" id="PTHR43429:SF3">
    <property type="entry name" value="NITRITE REDUCTASE [NAD(P)H]"/>
    <property type="match status" value="1"/>
</dbReference>
<evidence type="ECO:0000313" key="7">
    <source>
        <dbReference type="EMBL" id="NEW76919.1"/>
    </source>
</evidence>
<dbReference type="Gene3D" id="3.30.390.30">
    <property type="match status" value="1"/>
</dbReference>
<dbReference type="EMBL" id="JAAIKT010000097">
    <property type="protein sequence ID" value="NEW76919.1"/>
    <property type="molecule type" value="Genomic_DNA"/>
</dbReference>
<feature type="region of interest" description="Disordered" evidence="4">
    <location>
        <begin position="322"/>
        <end position="415"/>
    </location>
</feature>
<organism evidence="7 8">
    <name type="scientific">Streptomyces rhizosphaericus</name>
    <dbReference type="NCBI Taxonomy" id="114699"/>
    <lineage>
        <taxon>Bacteria</taxon>
        <taxon>Bacillati</taxon>
        <taxon>Actinomycetota</taxon>
        <taxon>Actinomycetes</taxon>
        <taxon>Kitasatosporales</taxon>
        <taxon>Streptomycetaceae</taxon>
        <taxon>Streptomyces</taxon>
        <taxon>Streptomyces violaceusniger group</taxon>
    </lineage>
</organism>
<reference evidence="7" key="1">
    <citation type="submission" date="2020-02" db="EMBL/GenBank/DDBJ databases">
        <title>A new Streptomyces sp. for controlling soil-borne diseases.</title>
        <authorList>
            <person name="Li X."/>
            <person name="Tian Y."/>
            <person name="Gao K."/>
        </authorList>
    </citation>
    <scope>NUCLEOTIDE SEQUENCE [LARGE SCALE GENOMIC DNA]</scope>
    <source>
        <strain evidence="7">0250</strain>
    </source>
</reference>
<comment type="cofactor">
    <cofactor evidence="1">
        <name>FAD</name>
        <dbReference type="ChEBI" id="CHEBI:57692"/>
    </cofactor>
</comment>
<keyword evidence="8" id="KW-1185">Reference proteome</keyword>
<evidence type="ECO:0000259" key="6">
    <source>
        <dbReference type="Pfam" id="PF18267"/>
    </source>
</evidence>
<dbReference type="Proteomes" id="UP000476310">
    <property type="component" value="Unassembled WGS sequence"/>
</dbReference>
<sequence length="520" mass="53593">MESYREPMSPSRRVVIVGGGMAGTRLAQQLAVRGAGPGSCAVEVTIIGEEPHPAYNRVLLAEVLAGRYAPEVIALPAPAAGVRRLSGVRVVRVDRPTAEVVCDDGRRVPYDALVLATGSNPVLPPLRGLFEPDGHELPDGVHAFRTMDDCLALGAAVRPGARAVVIGGGLLGVSAARALAQRGAQVVLAQQGEHLMERQLDPGASGVLRRHMAALGVEVHTECRVRGLRTRAMDGGRLVNAVELADGYALEADLVVLACGVRPRVGLARAAGLEVARGVVIDDELRTSDPRVFAIGDCAEHAGVVYGLAGAAQEQADVLAGLLSPTPPLPETKGLRPPAPHQGSAPDPTRGSAPDPDQGSAPGVERGSAPNPDRGSAPDPAPGDRFVGNRSAGRDGWAQSGHRAAPGDETLPRYHGTRTLTRLTLTAAPGSAGASASGTDGPLDLAAFGNPTPAPGDDVIHLTDATRNTYRKVVVRGDRLLGGILLGDLGTVGALARTWESDEPLPATPLLHLLTNDGGS</sequence>
<dbReference type="InterPro" id="IPR036188">
    <property type="entry name" value="FAD/NAD-bd_sf"/>
</dbReference>
<evidence type="ECO:0000256" key="2">
    <source>
        <dbReference type="ARBA" id="ARBA00022630"/>
    </source>
</evidence>
<name>A0A6G4AW81_9ACTN</name>
<dbReference type="InterPro" id="IPR023753">
    <property type="entry name" value="FAD/NAD-binding_dom"/>
</dbReference>
<evidence type="ECO:0000259" key="5">
    <source>
        <dbReference type="Pfam" id="PF07992"/>
    </source>
</evidence>
<dbReference type="PRINTS" id="PR00411">
    <property type="entry name" value="PNDRDTASEI"/>
</dbReference>
<evidence type="ECO:0000256" key="1">
    <source>
        <dbReference type="ARBA" id="ARBA00001974"/>
    </source>
</evidence>
<accession>A0A6G4AW81</accession>
<feature type="domain" description="NADH-rubredoxin oxidoreductase C-terminal" evidence="6">
    <location>
        <begin position="444"/>
        <end position="491"/>
    </location>
</feature>
<dbReference type="RefSeq" id="WP_164436144.1">
    <property type="nucleotide sequence ID" value="NZ_JAAIKT010000097.1"/>
</dbReference>
<gene>
    <name evidence="7" type="ORF">G4H13_42990</name>
</gene>
<dbReference type="PRINTS" id="PR00368">
    <property type="entry name" value="FADPNR"/>
</dbReference>
<protein>
    <submittedName>
        <fullName evidence="7">FAD-dependent oxidoreductase</fullName>
    </submittedName>
</protein>
<dbReference type="InterPro" id="IPR041575">
    <property type="entry name" value="Rubredoxin_C"/>
</dbReference>